<reference evidence="4 5" key="1">
    <citation type="journal article" date="2018" name="Sci. Rep.">
        <title>Raphidocelis subcapitata (=Pseudokirchneriella subcapitata) provides an insight into genome evolution and environmental adaptations in the Sphaeropleales.</title>
        <authorList>
            <person name="Suzuki S."/>
            <person name="Yamaguchi H."/>
            <person name="Nakajima N."/>
            <person name="Kawachi M."/>
        </authorList>
    </citation>
    <scope>NUCLEOTIDE SEQUENCE [LARGE SCALE GENOMIC DNA]</scope>
    <source>
        <strain evidence="4 5">NIES-35</strain>
    </source>
</reference>
<dbReference type="Proteomes" id="UP000247498">
    <property type="component" value="Unassembled WGS sequence"/>
</dbReference>
<feature type="compositionally biased region" description="Pro residues" evidence="2">
    <location>
        <begin position="1210"/>
        <end position="1221"/>
    </location>
</feature>
<dbReference type="Pfam" id="PF02213">
    <property type="entry name" value="GYF"/>
    <property type="match status" value="1"/>
</dbReference>
<evidence type="ECO:0000256" key="1">
    <source>
        <dbReference type="ARBA" id="ARBA00022581"/>
    </source>
</evidence>
<evidence type="ECO:0000313" key="5">
    <source>
        <dbReference type="Proteomes" id="UP000247498"/>
    </source>
</evidence>
<feature type="region of interest" description="Disordered" evidence="2">
    <location>
        <begin position="1187"/>
        <end position="1229"/>
    </location>
</feature>
<sequence>MAPKAKKDAAAAAAAAAEAARRARLAQAEIMRDIKEGVFRGCVIPACYTLEEFAAGGCKPFPEFKFKARAHSGALHRARAYAWPRRRARMAACPQPAGPACGMRPTPPTPPAPNNNQNLKLATAEVGYGEDANAALSRRLWTTYFAGQPKLFEEVFGFPMSELPQGQTIVTMRIWRNEFIACCAHHRSGRLYANQLAIQSQAPSDRRANTLLGNVLLVSSSLKPEEAFMDGVRKDNAVALLRTKLEDRLASLEAAWRSPGPTLKQQYGWLADAPDAGAVPPPAQGAPAVAARQYVLSGGYKAARCMLPYRHALEGCTGWHIVKNEANTPPSFDVRRVPARDGNLVYSSDACPAALAAQAAAGAGSHPTARYFSCAKGAECTHAHSLIESLYSPEQYKRAPCDGARCPVSEAGAPVWCCPFYHDEADRAAAAAAAERAAPGVRPDGAEALAAAAAAAAGGGGGGGAGASTSGGQQQVVPQAREDFPSLAAAVRSVGHGTPAAAQSAASSSAATPRAAAGGAAAAAAAATPAEAEFGPEVLRFLFHGPEDGSSGALGWYYLDPDGNTHGPWSPEDMVDWTLAGQLPLEVRAFPVTADAPAPAAEHFMTISMLATIAAQTLLAQRAEAAPAAAEAPAAAAAAQAAPAAAVAAAAAPPPARADAAPAAAPIPVPVPAPVPMPPPAPAPAVPRAAAAAAAAAATSPGPGSPASAGSASRLRISATSFVPGTATPPTVGSPATAGSRLRSVASAFVPSRRAATSSAASSDSGAGPSELPPGLAAREPGGKQQQQQGGVEAEWSTVHHKHGHRTVRSEASDAATPSPNGSGGGGAAAAAAEADVDELAEGGAFDLLSQDGVDDLPASSEAGPRARITLDVRAYDMGSDRPSAPARTALHRPLRAVGAPAPGEPAAPPGGATGGAVRRYLEHAKLLPAGAVAAWLPARPADGDSGEGGAEGEEAAAAAAAARGHAPLRLLEDGQLFEAGQKLEVEVYLNFKFSWPAPKEDAGEPFSLGRSLLARLSHVTARFWGNLEDAVYGPPAGGRPATFAPSQALLSKPRVAALVATVCTVFEAAHEQGLLWRHDPDWLAVNTGLARAHAGEDGGATSNGGGGEAGGGGREIVLFLQRRPWRDDAKACSRPWVLAASVEPWSKVVEFVGGPSGVPPPPAVRVALAGGPGAAAAPPLAPAAAGRIDFDVPRPPPQQPSRQASPHPAATPPPPPPLVRPPSRQSSPPVVAAAAAPLVAAAAPLVPLLPGLAGAPLVHPILGAALAASTRASPTPVGGVPLVQPAVRAPLVLAAAAVAAGGAAGVRDLSAGLPGPRIELAISLEDAELSSALQGGSMGGTPELRVLVAAGTPCGQLGSAVLDWAAGLVGSSSGGAAAKLQQRAEAARRGAGALLCWREPRGPAAAAAAARAARVWGALLAPACGDESGQPLGPRLGISPAAADGAARRLDAQLWLPDSGGGGDGDGATAAAWPLLSRCVAGSPGRPVALAAAVMAEPDWWGPSLAHLEAALARAFERANEERGLVVVPAPSSSGSGEAEEYLVFNTGLCTRGLSSLFLLFTRGGGGSGGGGGRPWVLERATNGAGLSMLLGREQDLPPPPTPPAAAAAGFDAASSVAADWDALMPALGPAAPPAAALQGALEASLLLARRAPGLVLRCAGARGRALLALPLFLDPKQPVRLVLLLEPFGELSGGGGGGGAAVTKREYRAVQLVTFESAYGLMRAIGPVDWVAWVRDGLADAAARLAPGGAEAAADGELAARRRASSSGGGGGGGGNGRWLDALLAARREDAGSGGAAAALFWASLQGLWPQAG</sequence>
<keyword evidence="5" id="KW-1185">Reference proteome</keyword>
<name>A0A2V0NS06_9CHLO</name>
<dbReference type="OrthoDB" id="552042at2759"/>
<comment type="caution">
    <text evidence="4">The sequence shown here is derived from an EMBL/GenBank/DDBJ whole genome shotgun (WGS) entry which is preliminary data.</text>
</comment>
<protein>
    <recommendedName>
        <fullName evidence="3">GYF domain-containing protein</fullName>
    </recommendedName>
</protein>
<accession>A0A2V0NS06</accession>
<feature type="region of interest" description="Disordered" evidence="2">
    <location>
        <begin position="756"/>
        <end position="835"/>
    </location>
</feature>
<dbReference type="PANTHER" id="PTHR13037:SF24">
    <property type="entry name" value="POLYCOMB PROTEIN PCL-RELATED"/>
    <property type="match status" value="1"/>
</dbReference>
<feature type="region of interest" description="Disordered" evidence="2">
    <location>
        <begin position="939"/>
        <end position="959"/>
    </location>
</feature>
<proteinExistence type="predicted"/>
<dbReference type="InterPro" id="IPR035445">
    <property type="entry name" value="GYF-like_dom_sf"/>
</dbReference>
<dbReference type="InterPro" id="IPR003169">
    <property type="entry name" value="GYF"/>
</dbReference>
<evidence type="ECO:0000259" key="3">
    <source>
        <dbReference type="PROSITE" id="PS50829"/>
    </source>
</evidence>
<evidence type="ECO:0000313" key="4">
    <source>
        <dbReference type="EMBL" id="GBF90421.1"/>
    </source>
</evidence>
<dbReference type="InParanoid" id="A0A2V0NS06"/>
<dbReference type="PANTHER" id="PTHR13037">
    <property type="entry name" value="FORMIN"/>
    <property type="match status" value="1"/>
</dbReference>
<feature type="compositionally biased region" description="Low complexity" evidence="2">
    <location>
        <begin position="756"/>
        <end position="770"/>
    </location>
</feature>
<dbReference type="PROSITE" id="PS50829">
    <property type="entry name" value="GYF"/>
    <property type="match status" value="1"/>
</dbReference>
<dbReference type="Gene3D" id="3.30.1490.40">
    <property type="match status" value="1"/>
</dbReference>
<keyword evidence="1" id="KW-0945">Host-virus interaction</keyword>
<dbReference type="SUPFAM" id="SSF55277">
    <property type="entry name" value="GYF domain"/>
    <property type="match status" value="1"/>
</dbReference>
<gene>
    <name evidence="4" type="ORF">Rsub_03417</name>
</gene>
<dbReference type="EMBL" id="BDRX01000017">
    <property type="protein sequence ID" value="GBF90421.1"/>
    <property type="molecule type" value="Genomic_DNA"/>
</dbReference>
<evidence type="ECO:0000256" key="2">
    <source>
        <dbReference type="SAM" id="MobiDB-lite"/>
    </source>
</evidence>
<feature type="domain" description="GYF" evidence="3">
    <location>
        <begin position="553"/>
        <end position="608"/>
    </location>
</feature>
<organism evidence="4 5">
    <name type="scientific">Raphidocelis subcapitata</name>
    <dbReference type="NCBI Taxonomy" id="307507"/>
    <lineage>
        <taxon>Eukaryota</taxon>
        <taxon>Viridiplantae</taxon>
        <taxon>Chlorophyta</taxon>
        <taxon>core chlorophytes</taxon>
        <taxon>Chlorophyceae</taxon>
        <taxon>CS clade</taxon>
        <taxon>Sphaeropleales</taxon>
        <taxon>Selenastraceae</taxon>
        <taxon>Raphidocelis</taxon>
    </lineage>
</organism>